<keyword evidence="10 17" id="KW-0067">ATP-binding</keyword>
<evidence type="ECO:0000256" key="2">
    <source>
        <dbReference type="ARBA" id="ARBA00022527"/>
    </source>
</evidence>
<dbReference type="InterPro" id="IPR017441">
    <property type="entry name" value="Protein_kinase_ATP_BS"/>
</dbReference>
<dbReference type="Gene3D" id="3.30.430.20">
    <property type="entry name" value="Gnk2 domain, C-X8-C-X2-C motif"/>
    <property type="match status" value="5"/>
</dbReference>
<feature type="domain" description="Protein kinase" evidence="19">
    <location>
        <begin position="260"/>
        <end position="545"/>
    </location>
</feature>
<dbReference type="EnsemblPlants" id="MELO3C007367.2.1">
    <property type="protein sequence ID" value="MELO3C007367.2.1"/>
    <property type="gene ID" value="MELO3C007367.2"/>
</dbReference>
<evidence type="ECO:0000256" key="3">
    <source>
        <dbReference type="ARBA" id="ARBA00022553"/>
    </source>
</evidence>
<feature type="binding site" evidence="17">
    <location>
        <position position="288"/>
    </location>
    <ligand>
        <name>ATP</name>
        <dbReference type="ChEBI" id="CHEBI:30616"/>
    </ligand>
</feature>
<comment type="catalytic activity">
    <reaction evidence="16">
        <text>L-threonyl-[protein] + ATP = O-phospho-L-threonyl-[protein] + ADP + H(+)</text>
        <dbReference type="Rhea" id="RHEA:46608"/>
        <dbReference type="Rhea" id="RHEA-COMP:11060"/>
        <dbReference type="Rhea" id="RHEA-COMP:11605"/>
        <dbReference type="ChEBI" id="CHEBI:15378"/>
        <dbReference type="ChEBI" id="CHEBI:30013"/>
        <dbReference type="ChEBI" id="CHEBI:30616"/>
        <dbReference type="ChEBI" id="CHEBI:61977"/>
        <dbReference type="ChEBI" id="CHEBI:456216"/>
    </reaction>
</comment>
<dbReference type="InterPro" id="IPR002902">
    <property type="entry name" value="GNK2"/>
</dbReference>
<comment type="subcellular location">
    <subcellularLocation>
        <location evidence="1">Membrane</location>
        <topology evidence="1">Single-pass membrane protein</topology>
    </subcellularLocation>
</comment>
<keyword evidence="4" id="KW-0808">Transferase</keyword>
<evidence type="ECO:0000256" key="15">
    <source>
        <dbReference type="ARBA" id="ARBA00047558"/>
    </source>
</evidence>
<evidence type="ECO:0000256" key="6">
    <source>
        <dbReference type="ARBA" id="ARBA00022729"/>
    </source>
</evidence>
<feature type="domain" description="Protein kinase" evidence="19">
    <location>
        <begin position="1225"/>
        <end position="1505"/>
    </location>
</feature>
<reference evidence="21" key="1">
    <citation type="submission" date="2023-03" db="UniProtKB">
        <authorList>
            <consortium name="EnsemblPlants"/>
        </authorList>
    </citation>
    <scope>IDENTIFICATION</scope>
</reference>
<keyword evidence="11" id="KW-1133">Transmembrane helix</keyword>
<evidence type="ECO:0000256" key="12">
    <source>
        <dbReference type="ARBA" id="ARBA00023136"/>
    </source>
</evidence>
<dbReference type="CDD" id="cd23509">
    <property type="entry name" value="Gnk2-like"/>
    <property type="match status" value="6"/>
</dbReference>
<dbReference type="GO" id="GO:0005524">
    <property type="term" value="F:ATP binding"/>
    <property type="evidence" value="ECO:0007669"/>
    <property type="project" value="UniProtKB-UniRule"/>
</dbReference>
<dbReference type="InterPro" id="IPR038408">
    <property type="entry name" value="GNK2_sf"/>
</dbReference>
<keyword evidence="2" id="KW-0723">Serine/threonine-protein kinase</keyword>
<accession>A0A9I9CRA4</accession>
<dbReference type="PROSITE" id="PS51473">
    <property type="entry name" value="GNK2"/>
    <property type="match status" value="6"/>
</dbReference>
<feature type="domain" description="Gnk2-homologous" evidence="20">
    <location>
        <begin position="136"/>
        <end position="248"/>
    </location>
</feature>
<feature type="domain" description="Gnk2-homologous" evidence="20">
    <location>
        <begin position="26"/>
        <end position="129"/>
    </location>
</feature>
<evidence type="ECO:0000259" key="20">
    <source>
        <dbReference type="PROSITE" id="PS51473"/>
    </source>
</evidence>
<dbReference type="PROSITE" id="PS50011">
    <property type="entry name" value="PROTEIN_KINASE_DOM"/>
    <property type="match status" value="3"/>
</dbReference>
<evidence type="ECO:0000256" key="14">
    <source>
        <dbReference type="ARBA" id="ARBA00023180"/>
    </source>
</evidence>
<evidence type="ECO:0000256" key="16">
    <source>
        <dbReference type="ARBA" id="ARBA00047951"/>
    </source>
</evidence>
<evidence type="ECO:0000256" key="7">
    <source>
        <dbReference type="ARBA" id="ARBA00022737"/>
    </source>
</evidence>
<feature type="signal peptide" evidence="18">
    <location>
        <begin position="1"/>
        <end position="23"/>
    </location>
</feature>
<evidence type="ECO:0000259" key="19">
    <source>
        <dbReference type="PROSITE" id="PS50011"/>
    </source>
</evidence>
<keyword evidence="12" id="KW-0472">Membrane</keyword>
<dbReference type="SMART" id="SM00220">
    <property type="entry name" value="S_TKc"/>
    <property type="match status" value="3"/>
</dbReference>
<dbReference type="Pfam" id="PF07714">
    <property type="entry name" value="PK_Tyr_Ser-Thr"/>
    <property type="match status" value="3"/>
</dbReference>
<keyword evidence="3" id="KW-0597">Phosphoprotein</keyword>
<dbReference type="InterPro" id="IPR011009">
    <property type="entry name" value="Kinase-like_dom_sf"/>
</dbReference>
<name>A0A9I9CRA4_CUCME</name>
<dbReference type="GO" id="GO:0009737">
    <property type="term" value="P:response to abscisic acid"/>
    <property type="evidence" value="ECO:0007669"/>
    <property type="project" value="UniProtKB-ARBA"/>
</dbReference>
<dbReference type="PROSITE" id="PS00107">
    <property type="entry name" value="PROTEIN_KINASE_ATP"/>
    <property type="match status" value="2"/>
</dbReference>
<dbReference type="CDD" id="cd14066">
    <property type="entry name" value="STKc_IRAK"/>
    <property type="match status" value="2"/>
</dbReference>
<evidence type="ECO:0000256" key="1">
    <source>
        <dbReference type="ARBA" id="ARBA00004167"/>
    </source>
</evidence>
<proteinExistence type="predicted"/>
<dbReference type="GO" id="GO:0004674">
    <property type="term" value="F:protein serine/threonine kinase activity"/>
    <property type="evidence" value="ECO:0007669"/>
    <property type="project" value="UniProtKB-KW"/>
</dbReference>
<dbReference type="FunFam" id="3.30.430.20:FF:000003">
    <property type="entry name" value="Cysteine-rich RLK (RECEPTOR-like protein kinase) 10"/>
    <property type="match status" value="1"/>
</dbReference>
<dbReference type="InterPro" id="IPR008271">
    <property type="entry name" value="Ser/Thr_kinase_AS"/>
</dbReference>
<keyword evidence="6 18" id="KW-0732">Signal</keyword>
<feature type="domain" description="Gnk2-homologous" evidence="20">
    <location>
        <begin position="1030"/>
        <end position="1135"/>
    </location>
</feature>
<evidence type="ECO:0000256" key="17">
    <source>
        <dbReference type="PROSITE-ProRule" id="PRU10141"/>
    </source>
</evidence>
<keyword evidence="7" id="KW-0677">Repeat</keyword>
<feature type="binding site" evidence="17">
    <location>
        <position position="861"/>
    </location>
    <ligand>
        <name>ATP</name>
        <dbReference type="ChEBI" id="CHEBI:30616"/>
    </ligand>
</feature>
<dbReference type="Gene3D" id="3.30.200.20">
    <property type="entry name" value="Phosphorylase Kinase, domain 1"/>
    <property type="match status" value="3"/>
</dbReference>
<comment type="catalytic activity">
    <reaction evidence="15">
        <text>L-seryl-[protein] + ATP = O-phospho-L-seryl-[protein] + ADP + H(+)</text>
        <dbReference type="Rhea" id="RHEA:17989"/>
        <dbReference type="Rhea" id="RHEA-COMP:9863"/>
        <dbReference type="Rhea" id="RHEA-COMP:11604"/>
        <dbReference type="ChEBI" id="CHEBI:15378"/>
        <dbReference type="ChEBI" id="CHEBI:29999"/>
        <dbReference type="ChEBI" id="CHEBI:30616"/>
        <dbReference type="ChEBI" id="CHEBI:83421"/>
        <dbReference type="ChEBI" id="CHEBI:456216"/>
    </reaction>
</comment>
<evidence type="ECO:0000256" key="8">
    <source>
        <dbReference type="ARBA" id="ARBA00022741"/>
    </source>
</evidence>
<feature type="domain" description="Gnk2-homologous" evidence="20">
    <location>
        <begin position="1137"/>
        <end position="1245"/>
    </location>
</feature>
<keyword evidence="13" id="KW-0675">Receptor</keyword>
<dbReference type="PANTHER" id="PTHR27002:SF1073">
    <property type="entry name" value="CYSTEINE-RICH RECEPTOR-LIKE PROTEIN KINASE 29"/>
    <property type="match status" value="1"/>
</dbReference>
<dbReference type="InterPro" id="IPR001245">
    <property type="entry name" value="Ser-Thr/Tyr_kinase_cat_dom"/>
</dbReference>
<keyword evidence="9" id="KW-0418">Kinase</keyword>
<keyword evidence="5" id="KW-0812">Transmembrane</keyword>
<protein>
    <recommendedName>
        <fullName evidence="22">Cysteine-rich receptor-like protein kinase 29</fullName>
    </recommendedName>
</protein>
<sequence length="1551" mass="173458">MGTPKNFLFLCFILVFMVATTISQREIVARSCSNSGNYTTNSIYKQNLDTLLSSIASNTDIDYGFYNFSEGQQPDRVNAIALCLADLTVEECRSCIRNSTRRILEDCPNQKEAIGWYTVCMVRYSNRSIFGVWVDRVLGPTFVSGRTTSDIDVYTRSLRTLLQRLRNEAASGDSRHKYAVGEIEATNLDNIFGFVQCTPDLSSMDCNNCLMKAAENVPNGSTGSSYLHSGVVIGDTTDEISSVETIQFDFETIKIATNDFSSENKLGQGGFGAVYKGKLPNGQRIAVKRLANNSQQGDVEFKNEVLLVVKLQHRNLVRLLGFCLQKTERLLIYEFVPNASLDQFIFDFTKRTLLDWERRFKIINGTARGLLYLHEDSRLRIIHRDLKASNILLDEEMNPKIADFGMARLFEVDETQGNTSRIVGTYGYMAPEYLMHGQFSVKSDVFSFGVLILEIVSGKKNNCFRNGEKIEDLSSFAWKNWKAGTTKNVIDSTLSVGSNVEMLRCIHIGLLCVQENAADRPTMAAVVLMLSSMSLNLPVPLEPAFFMHSNVDESTTQSKINQWLEMNEKASDHSESVPLQSLSNDASISELNPHPIGFSQTLRSLLVGLRNASASGTSTRISAAGPLAVSSPSVDTIYAVIDCFPDLSSLDSGQQPNRVNGIAFCLAGLTVDECRSCIQNSTRRILEDCPNQKEAIGWYTVCMVRYSNRSIFGVWVDRVLGPTFVSGRIASDIDGYNLSLGTLLQSLRNEAASGDSRHKLAVGEIRAPNLDNIFGFVQCTPDLSSVDCNNCLMKTAEHIPNGRVVIGDTTDEISSVETIQFDFETIKIATNDFSSENKLGQGGFGAVYKGKLPNGQRIAVKRLANNSQQGDVEFKNEVLLVVKLQHRNLVRLLGFCLQKTERLLIYEFVPNASLDQFIFDSRKRTLLDWERRFKIINGTARGLLYLHEDSRLRIIHRDLKASNILLDEKMNPKIADFGMAILFEVDETQGSTSRIVGTHGYMAPEYLMQDQFSVKSDVFSFGVLMLEILDFAKSSCQDAGNSSTLNSTYQKNLETLLSSVSSDPQLINYGFYNLNVGEEPERVNVIALCIGDTSTDRCRICVDESSRKILEVCPSEEGGIVWYDQCLLGYSGSGNYDWGRESIFNGNKASTNSDEFIEAVKRLMERLRVEAALGNSTRKMGKGEISAGNETVYGLVQCIPDMSSADCDKCIGEGVVVFCDMRIIFSLIRRLMLLPPHLLYQCQLPGKLCNGQSIAVKRLSRDSNQGDLEFKNEVLVMAKLQHRNLVRLLGFSLDGNERLLIYEFLPNASLDHFIFDLVKRTILDWKTRYKIINGIARGLLYLHEDSRIRIVHRDLKASNILLDGKMNPKIADFGMARLFKLDETRRHTQRIVGTYGYMAPEYVFHGQFSPKSDVFSFGVLILEIISGQENTNFCIDNGEQDIDLLNFTWKSWREGKPENVIDEALISGTNVEMLRCIQIGLLCVQENEVDRPTMAAIVLMLNNFPLTLSLPSKPAFLLYSNNDVYSNTHNFQTATLPASQNGMSVSDFYAR</sequence>
<evidence type="ECO:0000256" key="9">
    <source>
        <dbReference type="ARBA" id="ARBA00022777"/>
    </source>
</evidence>
<evidence type="ECO:0000256" key="10">
    <source>
        <dbReference type="ARBA" id="ARBA00022840"/>
    </source>
</evidence>
<dbReference type="GO" id="GO:0005886">
    <property type="term" value="C:plasma membrane"/>
    <property type="evidence" value="ECO:0007669"/>
    <property type="project" value="TreeGrafter"/>
</dbReference>
<dbReference type="SUPFAM" id="SSF56112">
    <property type="entry name" value="Protein kinase-like (PK-like)"/>
    <property type="match status" value="3"/>
</dbReference>
<dbReference type="Pfam" id="PF01657">
    <property type="entry name" value="Stress-antifung"/>
    <property type="match status" value="5"/>
</dbReference>
<feature type="domain" description="Gnk2-homologous" evidence="20">
    <location>
        <begin position="718"/>
        <end position="828"/>
    </location>
</feature>
<dbReference type="Gramene" id="MELO3C007367.2.1">
    <property type="protein sequence ID" value="MELO3C007367.2.1"/>
    <property type="gene ID" value="MELO3C007367.2"/>
</dbReference>
<organism evidence="21">
    <name type="scientific">Cucumis melo</name>
    <name type="common">Muskmelon</name>
    <dbReference type="NCBI Taxonomy" id="3656"/>
    <lineage>
        <taxon>Eukaryota</taxon>
        <taxon>Viridiplantae</taxon>
        <taxon>Streptophyta</taxon>
        <taxon>Embryophyta</taxon>
        <taxon>Tracheophyta</taxon>
        <taxon>Spermatophyta</taxon>
        <taxon>Magnoliopsida</taxon>
        <taxon>eudicotyledons</taxon>
        <taxon>Gunneridae</taxon>
        <taxon>Pentapetalae</taxon>
        <taxon>rosids</taxon>
        <taxon>fabids</taxon>
        <taxon>Cucurbitales</taxon>
        <taxon>Cucurbitaceae</taxon>
        <taxon>Benincaseae</taxon>
        <taxon>Cucumis</taxon>
    </lineage>
</organism>
<feature type="domain" description="Protein kinase" evidence="19">
    <location>
        <begin position="833"/>
        <end position="1110"/>
    </location>
</feature>
<dbReference type="GO" id="GO:0006979">
    <property type="term" value="P:response to oxidative stress"/>
    <property type="evidence" value="ECO:0007669"/>
    <property type="project" value="UniProtKB-ARBA"/>
</dbReference>
<evidence type="ECO:0000256" key="11">
    <source>
        <dbReference type="ARBA" id="ARBA00022989"/>
    </source>
</evidence>
<evidence type="ECO:0000313" key="21">
    <source>
        <dbReference type="EnsemblPlants" id="MELO3C007367.2.1"/>
    </source>
</evidence>
<evidence type="ECO:0000256" key="13">
    <source>
        <dbReference type="ARBA" id="ARBA00023170"/>
    </source>
</evidence>
<feature type="chain" id="PRO_5039941041" description="Cysteine-rich receptor-like protein kinase 29" evidence="18">
    <location>
        <begin position="24"/>
        <end position="1551"/>
    </location>
</feature>
<dbReference type="Gene3D" id="1.10.510.10">
    <property type="entry name" value="Transferase(Phosphotransferase) domain 1"/>
    <property type="match status" value="3"/>
</dbReference>
<dbReference type="FunFam" id="3.30.200.20:FF:000142">
    <property type="entry name" value="Cysteine-rich receptor-like protein kinase 10"/>
    <property type="match status" value="2"/>
</dbReference>
<dbReference type="PROSITE" id="PS00108">
    <property type="entry name" value="PROTEIN_KINASE_ST"/>
    <property type="match status" value="3"/>
</dbReference>
<evidence type="ECO:0000256" key="5">
    <source>
        <dbReference type="ARBA" id="ARBA00022692"/>
    </source>
</evidence>
<evidence type="ECO:0000256" key="18">
    <source>
        <dbReference type="SAM" id="SignalP"/>
    </source>
</evidence>
<dbReference type="InterPro" id="IPR000719">
    <property type="entry name" value="Prot_kinase_dom"/>
</dbReference>
<dbReference type="FunFam" id="1.10.510.10:FF:000129">
    <property type="entry name" value="cysteine-rich receptor-like protein kinase 10"/>
    <property type="match status" value="1"/>
</dbReference>
<evidence type="ECO:0000256" key="4">
    <source>
        <dbReference type="ARBA" id="ARBA00022679"/>
    </source>
</evidence>
<keyword evidence="14" id="KW-0325">Glycoprotein</keyword>
<dbReference type="PANTHER" id="PTHR27002">
    <property type="entry name" value="RECEPTOR-LIKE SERINE/THREONINE-PROTEIN KINASE SD1-8"/>
    <property type="match status" value="1"/>
</dbReference>
<dbReference type="FunFam" id="1.10.510.10:FF:000343">
    <property type="entry name" value="Cysteine-rich receptor-like protein kinase 28"/>
    <property type="match status" value="2"/>
</dbReference>
<feature type="domain" description="Gnk2-homologous" evidence="20">
    <location>
        <begin position="603"/>
        <end position="711"/>
    </location>
</feature>
<keyword evidence="8 17" id="KW-0547">Nucleotide-binding</keyword>
<evidence type="ECO:0008006" key="22">
    <source>
        <dbReference type="Google" id="ProtNLM"/>
    </source>
</evidence>